<organism evidence="1 2">
    <name type="scientific">Nocardia niwae</name>
    <dbReference type="NCBI Taxonomy" id="626084"/>
    <lineage>
        <taxon>Bacteria</taxon>
        <taxon>Bacillati</taxon>
        <taxon>Actinomycetota</taxon>
        <taxon>Actinomycetes</taxon>
        <taxon>Mycobacteriales</taxon>
        <taxon>Nocardiaceae</taxon>
        <taxon>Nocardia</taxon>
    </lineage>
</organism>
<dbReference type="Gene3D" id="3.10.180.10">
    <property type="entry name" value="2,3-Dihydroxybiphenyl 1,2-Dioxygenase, domain 1"/>
    <property type="match status" value="1"/>
</dbReference>
<dbReference type="Proteomes" id="UP001550535">
    <property type="component" value="Unassembled WGS sequence"/>
</dbReference>
<protein>
    <submittedName>
        <fullName evidence="1">VOC family protein</fullName>
    </submittedName>
</protein>
<accession>A0ABV2X897</accession>
<name>A0ABV2X897_9NOCA</name>
<dbReference type="InterPro" id="IPR029068">
    <property type="entry name" value="Glyas_Bleomycin-R_OHBP_Dase"/>
</dbReference>
<sequence length="135" mass="15347">MGIVQAASCFMEVSDLDRSIRFYCDVLECRVAIHEPDVALLLTPDGFQLYLRVSGTFHRRHIGDLGVVYLIWSTDSKTELDGIEHRLRAHYPSTHTAQANGISFVDGIDPDGCRVLITYPSPEKLPREVIDRRFR</sequence>
<keyword evidence="2" id="KW-1185">Reference proteome</keyword>
<dbReference type="RefSeq" id="WP_357803473.1">
    <property type="nucleotide sequence ID" value="NZ_JBEYBM010000005.1"/>
</dbReference>
<proteinExistence type="predicted"/>
<dbReference type="CDD" id="cd06587">
    <property type="entry name" value="VOC"/>
    <property type="match status" value="1"/>
</dbReference>
<evidence type="ECO:0000313" key="2">
    <source>
        <dbReference type="Proteomes" id="UP001550535"/>
    </source>
</evidence>
<gene>
    <name evidence="1" type="ORF">ABZ507_09795</name>
</gene>
<dbReference type="EMBL" id="JBEYBR010000018">
    <property type="protein sequence ID" value="MEU2122114.1"/>
    <property type="molecule type" value="Genomic_DNA"/>
</dbReference>
<comment type="caution">
    <text evidence="1">The sequence shown here is derived from an EMBL/GenBank/DDBJ whole genome shotgun (WGS) entry which is preliminary data.</text>
</comment>
<reference evidence="1 2" key="1">
    <citation type="submission" date="2024-06" db="EMBL/GenBank/DDBJ databases">
        <title>The Natural Products Discovery Center: Release of the First 8490 Sequenced Strains for Exploring Actinobacteria Biosynthetic Diversity.</title>
        <authorList>
            <person name="Kalkreuter E."/>
            <person name="Kautsar S.A."/>
            <person name="Yang D."/>
            <person name="Bader C.D."/>
            <person name="Teijaro C.N."/>
            <person name="Fluegel L."/>
            <person name="Davis C.M."/>
            <person name="Simpson J.R."/>
            <person name="Lauterbach L."/>
            <person name="Steele A.D."/>
            <person name="Gui C."/>
            <person name="Meng S."/>
            <person name="Li G."/>
            <person name="Viehrig K."/>
            <person name="Ye F."/>
            <person name="Su P."/>
            <person name="Kiefer A.F."/>
            <person name="Nichols A."/>
            <person name="Cepeda A.J."/>
            <person name="Yan W."/>
            <person name="Fan B."/>
            <person name="Jiang Y."/>
            <person name="Adhikari A."/>
            <person name="Zheng C.-J."/>
            <person name="Schuster L."/>
            <person name="Cowan T.M."/>
            <person name="Smanski M.J."/>
            <person name="Chevrette M.G."/>
            <person name="De Carvalho L.P.S."/>
            <person name="Shen B."/>
        </authorList>
    </citation>
    <scope>NUCLEOTIDE SEQUENCE [LARGE SCALE GENOMIC DNA]</scope>
    <source>
        <strain evidence="1 2">NPDC019434</strain>
    </source>
</reference>
<evidence type="ECO:0000313" key="1">
    <source>
        <dbReference type="EMBL" id="MEU2122114.1"/>
    </source>
</evidence>
<dbReference type="SUPFAM" id="SSF54593">
    <property type="entry name" value="Glyoxalase/Bleomycin resistance protein/Dihydroxybiphenyl dioxygenase"/>
    <property type="match status" value="1"/>
</dbReference>